<dbReference type="SMART" id="SM00487">
    <property type="entry name" value="DEXDc"/>
    <property type="match status" value="1"/>
</dbReference>
<evidence type="ECO:0000259" key="3">
    <source>
        <dbReference type="PROSITE" id="PS50966"/>
    </source>
</evidence>
<evidence type="ECO:0000313" key="6">
    <source>
        <dbReference type="EMBL" id="MDN4171518.1"/>
    </source>
</evidence>
<name>A0ABT8FA43_9ACTN</name>
<dbReference type="PANTHER" id="PTHR10799">
    <property type="entry name" value="SNF2/RAD54 HELICASE FAMILY"/>
    <property type="match status" value="1"/>
</dbReference>
<evidence type="ECO:0000313" key="7">
    <source>
        <dbReference type="Proteomes" id="UP001168620"/>
    </source>
</evidence>
<dbReference type="SMART" id="SM00490">
    <property type="entry name" value="HELICc"/>
    <property type="match status" value="1"/>
</dbReference>
<dbReference type="InterPro" id="IPR007527">
    <property type="entry name" value="Znf_SWIM"/>
</dbReference>
<dbReference type="InterPro" id="IPR000330">
    <property type="entry name" value="SNF2_N"/>
</dbReference>
<dbReference type="SUPFAM" id="SSF52540">
    <property type="entry name" value="P-loop containing nucleoside triphosphate hydrolases"/>
    <property type="match status" value="2"/>
</dbReference>
<dbReference type="CDD" id="cd18793">
    <property type="entry name" value="SF2_C_SNF"/>
    <property type="match status" value="1"/>
</dbReference>
<comment type="caution">
    <text evidence="6">The sequence shown here is derived from an EMBL/GenBank/DDBJ whole genome shotgun (WGS) entry which is preliminary data.</text>
</comment>
<dbReference type="EMBL" id="JAUHJQ010000001">
    <property type="protein sequence ID" value="MDN4171518.1"/>
    <property type="molecule type" value="Genomic_DNA"/>
</dbReference>
<feature type="domain" description="Helicase ATP-binding" evidence="4">
    <location>
        <begin position="655"/>
        <end position="816"/>
    </location>
</feature>
<sequence>MSQTPLPDLDESMVLRSFDRGTVDRALAYVAEGRVEDIVLRADDPEEVVLTANVVGTAQRPYEVELCAVRAPDRWELYSDCTCPVGVGCKHGAALALTVSQQREEDVAPQKAPLWTARLERVLDELDAGPAGGRAQTLGLEVSLDSPGGPEQPAGAGHRRAPSWQVQASRASLRMRPLAAGARGTWVRRGVGWSDLTKVSYSRTYEPDQLAPLLELSGARRSPTYYSAGDSPLDDFGPGLWAMLERARAAGVPLVGGAGISSVTLLDRPLSLTAELRAEQPGGSARLAVGVWHDDRWWSGEELLVVGQRGHGIGLLDASTQELVLAQLDRLVPEPVRRLLETPDPLLIPAEEGELFVTTHLPRLRRHLPVASTDGSVPVPEEQPPALVLTIAWKGPGTAEVSWGWCYRTGEHEVRTGLDPAAASPGGVRRHDRERAHLARLDLGATGDELLRGEDGALVGRRLLRGNRLLTLVGEVLPALREDPLVEVEDVGIQPDHRAAESEPEIRFELDENAGEGRVDWLNLRVVIDVDGEQVPLSYLIEALTDASRHGEELVFLPSGRHLPAAHPALARLADAVRAAEELVERTDEDRIGVGTGDLGLWGELAEIGVVDSQAAQWVEAAQALRGLTTLPEVDPLGMASTLREYQLEGFRWLAFLHDAGLGGILADDMGLGKTLQTLALISHARARGSEPFLVVAPTSVVPGWVREAATHVPGLDVRAVTAGRRRRGQELKEVVAGADVVVTTYTLLRLEADDYAAMPWGGLVLDEAQQVKNHQGKTYQAVRLVEAPFRLALTGTPFENRLMELWSLLSIVAPGLYPHPKRFGELVAGPVEKRGDESALRRFRTRIRPFLLRRTKELVAADLPPKQEQVLDVALGAKHRKVYDAHLQRERQHILGLIAEDFDANRVAIFRSLTKLRQLSLDPALVDPELDAVGSAKIDLLVDHLRELAEEGHRALVFSQFTSFLARVRERLDVEGLSYSYLDGRTRDREAVIEGFRGGDAPAFLISLKAGGVGLTLTEATYVFVLDPWWNPATEAQAVDRAHRIGQHSPVTVYRLVATDTIEEKVMELKARKAALFAQVVDGDGAMSTAVTADDVRALFDD</sequence>
<proteinExistence type="predicted"/>
<feature type="domain" description="SWIM-type" evidence="3">
    <location>
        <begin position="62"/>
        <end position="100"/>
    </location>
</feature>
<keyword evidence="1" id="KW-0378">Hydrolase</keyword>
<dbReference type="Gene3D" id="3.40.50.300">
    <property type="entry name" value="P-loop containing nucleotide triphosphate hydrolases"/>
    <property type="match status" value="1"/>
</dbReference>
<dbReference type="Gene3D" id="3.40.50.10810">
    <property type="entry name" value="Tandem AAA-ATPase domain"/>
    <property type="match status" value="1"/>
</dbReference>
<keyword evidence="6" id="KW-0067">ATP-binding</keyword>
<keyword evidence="6" id="KW-0547">Nucleotide-binding</keyword>
<feature type="domain" description="Helicase C-terminal" evidence="5">
    <location>
        <begin position="941"/>
        <end position="1089"/>
    </location>
</feature>
<gene>
    <name evidence="6" type="ORF">QWY28_01035</name>
</gene>
<evidence type="ECO:0000259" key="5">
    <source>
        <dbReference type="PROSITE" id="PS51194"/>
    </source>
</evidence>
<accession>A0ABT8FA43</accession>
<dbReference type="InterPro" id="IPR027417">
    <property type="entry name" value="P-loop_NTPase"/>
</dbReference>
<keyword evidence="2" id="KW-0479">Metal-binding</keyword>
<keyword evidence="2" id="KW-0863">Zinc-finger</keyword>
<evidence type="ECO:0000256" key="1">
    <source>
        <dbReference type="ARBA" id="ARBA00022801"/>
    </source>
</evidence>
<dbReference type="RefSeq" id="WP_300950445.1">
    <property type="nucleotide sequence ID" value="NZ_JAUHJQ010000001.1"/>
</dbReference>
<dbReference type="GO" id="GO:0004386">
    <property type="term" value="F:helicase activity"/>
    <property type="evidence" value="ECO:0007669"/>
    <property type="project" value="UniProtKB-KW"/>
</dbReference>
<dbReference type="Proteomes" id="UP001168620">
    <property type="component" value="Unassembled WGS sequence"/>
</dbReference>
<dbReference type="Pfam" id="PF00176">
    <property type="entry name" value="SNF2-rel_dom"/>
    <property type="match status" value="1"/>
</dbReference>
<protein>
    <submittedName>
        <fullName evidence="6">DEAD/DEAH box helicase</fullName>
    </submittedName>
</protein>
<dbReference type="PROSITE" id="PS50966">
    <property type="entry name" value="ZF_SWIM"/>
    <property type="match status" value="1"/>
</dbReference>
<dbReference type="PROSITE" id="PS51192">
    <property type="entry name" value="HELICASE_ATP_BIND_1"/>
    <property type="match status" value="1"/>
</dbReference>
<dbReference type="Pfam" id="PF00271">
    <property type="entry name" value="Helicase_C"/>
    <property type="match status" value="1"/>
</dbReference>
<keyword evidence="7" id="KW-1185">Reference proteome</keyword>
<keyword evidence="2" id="KW-0862">Zinc</keyword>
<keyword evidence="6" id="KW-0347">Helicase</keyword>
<evidence type="ECO:0000256" key="2">
    <source>
        <dbReference type="PROSITE-ProRule" id="PRU00325"/>
    </source>
</evidence>
<dbReference type="InterPro" id="IPR038718">
    <property type="entry name" value="SNF2-like_sf"/>
</dbReference>
<dbReference type="InterPro" id="IPR001650">
    <property type="entry name" value="Helicase_C-like"/>
</dbReference>
<dbReference type="PROSITE" id="PS51194">
    <property type="entry name" value="HELICASE_CTER"/>
    <property type="match status" value="1"/>
</dbReference>
<evidence type="ECO:0000259" key="4">
    <source>
        <dbReference type="PROSITE" id="PS51192"/>
    </source>
</evidence>
<dbReference type="InterPro" id="IPR049730">
    <property type="entry name" value="SNF2/RAD54-like_C"/>
</dbReference>
<dbReference type="InterPro" id="IPR014001">
    <property type="entry name" value="Helicase_ATP-bd"/>
</dbReference>
<organism evidence="6 7">
    <name type="scientific">Nocardioides oceani</name>
    <dbReference type="NCBI Taxonomy" id="3058369"/>
    <lineage>
        <taxon>Bacteria</taxon>
        <taxon>Bacillati</taxon>
        <taxon>Actinomycetota</taxon>
        <taxon>Actinomycetes</taxon>
        <taxon>Propionibacteriales</taxon>
        <taxon>Nocardioidaceae</taxon>
        <taxon>Nocardioides</taxon>
    </lineage>
</organism>
<reference evidence="6" key="1">
    <citation type="submission" date="2023-06" db="EMBL/GenBank/DDBJ databases">
        <title>Draft genome sequence of Nocardioides sp. SOB77.</title>
        <authorList>
            <person name="Zhang G."/>
        </authorList>
    </citation>
    <scope>NUCLEOTIDE SEQUENCE</scope>
    <source>
        <strain evidence="6">SOB77</strain>
    </source>
</reference>